<name>A0ACC3C3F5_PYRYE</name>
<evidence type="ECO:0000313" key="2">
    <source>
        <dbReference type="Proteomes" id="UP000798662"/>
    </source>
</evidence>
<keyword evidence="2" id="KW-1185">Reference proteome</keyword>
<protein>
    <submittedName>
        <fullName evidence="1">Uncharacterized protein</fullName>
    </submittedName>
</protein>
<organism evidence="1 2">
    <name type="scientific">Pyropia yezoensis</name>
    <name type="common">Susabi-nori</name>
    <name type="synonym">Porphyra yezoensis</name>
    <dbReference type="NCBI Taxonomy" id="2788"/>
    <lineage>
        <taxon>Eukaryota</taxon>
        <taxon>Rhodophyta</taxon>
        <taxon>Bangiophyceae</taxon>
        <taxon>Bangiales</taxon>
        <taxon>Bangiaceae</taxon>
        <taxon>Pyropia</taxon>
    </lineage>
</organism>
<evidence type="ECO:0000313" key="1">
    <source>
        <dbReference type="EMBL" id="KAK1864489.1"/>
    </source>
</evidence>
<dbReference type="Proteomes" id="UP000798662">
    <property type="component" value="Chromosome 2"/>
</dbReference>
<comment type="caution">
    <text evidence="1">The sequence shown here is derived from an EMBL/GenBank/DDBJ whole genome shotgun (WGS) entry which is preliminary data.</text>
</comment>
<reference evidence="1" key="1">
    <citation type="submission" date="2019-11" db="EMBL/GenBank/DDBJ databases">
        <title>Nori genome reveals adaptations in red seaweeds to the harsh intertidal environment.</title>
        <authorList>
            <person name="Wang D."/>
            <person name="Mao Y."/>
        </authorList>
    </citation>
    <scope>NUCLEOTIDE SEQUENCE</scope>
    <source>
        <tissue evidence="1">Gametophyte</tissue>
    </source>
</reference>
<proteinExistence type="predicted"/>
<gene>
    <name evidence="1" type="ORF">I4F81_007035</name>
</gene>
<accession>A0ACC3C3F5</accession>
<sequence length="405" mass="44141">MAANGKAESPMYDYTLDAIADAPSKGVLNPPPRLLCGPGPGNAHPRVLSAMSLPEIGHLDPAFLSMMEDIKEMLRYVWQTNNAFTVPVSGTGSAAMEACVANLVEVGDKMLVGCNGYFGPRLIDMGDRYGAECIEMKKPWGEVFSYEEIKAALEEHKPKILGLVHAETSTGACQPLEGIGQLCHEYDCLLIADCVTSISGVPCHLDKWGVDAAYAGTQKCLSCPPGVSPLTFSQRAMDKLMARPDKVKNWYLDMKMVASYLVGSGAGGARSYHHTAPISMCYGIREALNIACEEGLEARWKRHREVAEFFWVELEKIGLECHVSKEYRLPSLTTVKVPEGVDSKKLTKLLLDKYQMEIGNGLGDLAGKVWRIGLMGYNSRFDVAMTVVAALKDGLSQQGKLNVKA</sequence>
<dbReference type="EMBL" id="CM020619">
    <property type="protein sequence ID" value="KAK1864489.1"/>
    <property type="molecule type" value="Genomic_DNA"/>
</dbReference>